<evidence type="ECO:0000256" key="1">
    <source>
        <dbReference type="ARBA" id="ARBA00001941"/>
    </source>
</evidence>
<sequence length="508" mass="55192">MSSERTLETLEPRALWENFYFMCGIPHGSGNVTAIMAALKERAIKAGLKAEIEHSSGNLLIVKEADPGFESAPVICLQGHADMVCSKREMTEHDFLKDPIRPRLETVDGTLCMYAHDTTLGADDGIGVAAGLAIACDKSIKTGRLEILVTVDEETTMHGVHTMGKNLLKAKYLLNLDSEDLGIITIGSAGGFNGEFHFMESTFKTASCDACTCLTIGIEGCTGGHSGVDIHLYRANAIKLVARILDIACSEEFQGKICSIKGGSAHNAIPMDCTACLCFCGTVPETVERFCTRAQEIFAEMKEEYKTTDPGMSLKLEKKDSCSKCFHAHFNASRKLVDFLLICPSGVLRMSQDVPGLVESSMNIGKIRFDAVSVAQSILLTLSRSSVNSFLAAHDRFLSGLGRMSGILKYGGKSEAYGGWTPNPKSHLLHVTEKHYKKACPDMDIKVEAIHAGLECGEIISKYPHMEAVSIGPTIRNPHSDTELCEVDTVPPFYEVVKGIVLELAQEK</sequence>
<dbReference type="OrthoDB" id="191370at2759"/>
<evidence type="ECO:0000256" key="4">
    <source>
        <dbReference type="ARBA" id="ARBA00022723"/>
    </source>
</evidence>
<protein>
    <submittedName>
        <fullName evidence="10">Aminoacyl-histidine dipeptidase</fullName>
    </submittedName>
</protein>
<dbReference type="Gene3D" id="3.40.630.10">
    <property type="entry name" value="Zn peptidases"/>
    <property type="match status" value="2"/>
</dbReference>
<comment type="caution">
    <text evidence="10">The sequence shown here is derived from an EMBL/GenBank/DDBJ whole genome shotgun (WGS) entry which is preliminary data.</text>
</comment>
<dbReference type="AlphaFoldDB" id="A0A4Z1T5F1"/>
<reference evidence="10 11" key="1">
    <citation type="submission" date="2019-05" db="EMBL/GenBank/DDBJ databases">
        <title>The compact genome of Giardia muris reveals important steps in the evolution of intestinal protozoan parasites.</title>
        <authorList>
            <person name="Xu F."/>
            <person name="Jimenez-Gonzalez A."/>
            <person name="Einarsson E."/>
            <person name="Astvaldsson A."/>
            <person name="Peirasmaki D."/>
            <person name="Eckmann L."/>
            <person name="Andersson J.O."/>
            <person name="Svard S.G."/>
            <person name="Jerlstrom-Hultqvist J."/>
        </authorList>
    </citation>
    <scope>NUCLEOTIDE SEQUENCE [LARGE SCALE GENOMIC DNA]</scope>
    <source>
        <strain evidence="10 11">Roberts-Thomson</strain>
    </source>
</reference>
<keyword evidence="8" id="KW-0170">Cobalt</keyword>
<organism evidence="10 11">
    <name type="scientific">Giardia muris</name>
    <dbReference type="NCBI Taxonomy" id="5742"/>
    <lineage>
        <taxon>Eukaryota</taxon>
        <taxon>Metamonada</taxon>
        <taxon>Diplomonadida</taxon>
        <taxon>Hexamitidae</taxon>
        <taxon>Giardiinae</taxon>
        <taxon>Giardia</taxon>
    </lineage>
</organism>
<evidence type="ECO:0000256" key="3">
    <source>
        <dbReference type="ARBA" id="ARBA00022670"/>
    </source>
</evidence>
<dbReference type="VEuPathDB" id="GiardiaDB:GMRT_10402"/>
<evidence type="ECO:0000256" key="8">
    <source>
        <dbReference type="ARBA" id="ARBA00023285"/>
    </source>
</evidence>
<proteinExistence type="predicted"/>
<dbReference type="InterPro" id="IPR001160">
    <property type="entry name" value="Peptidase_M20C"/>
</dbReference>
<keyword evidence="7" id="KW-0482">Metalloprotease</keyword>
<accession>A0A4Z1T5F1</accession>
<name>A0A4Z1T5F1_GIAMU</name>
<dbReference type="PANTHER" id="PTHR43501:SF1">
    <property type="entry name" value="CYTOSOL NON-SPECIFIC DIPEPTIDASE"/>
    <property type="match status" value="1"/>
</dbReference>
<dbReference type="NCBIfam" id="TIGR01893">
    <property type="entry name" value="aa-his-dipept"/>
    <property type="match status" value="1"/>
</dbReference>
<evidence type="ECO:0000256" key="6">
    <source>
        <dbReference type="ARBA" id="ARBA00022833"/>
    </source>
</evidence>
<dbReference type="InterPro" id="IPR011650">
    <property type="entry name" value="Peptidase_M20_dimer"/>
</dbReference>
<evidence type="ECO:0000313" key="10">
    <source>
        <dbReference type="EMBL" id="TNJ27749.1"/>
    </source>
</evidence>
<keyword evidence="5" id="KW-0378">Hydrolase</keyword>
<dbReference type="InterPro" id="IPR036264">
    <property type="entry name" value="Bact_exopeptidase_dim_dom"/>
</dbReference>
<dbReference type="InterPro" id="IPR002933">
    <property type="entry name" value="Peptidase_M20"/>
</dbReference>
<keyword evidence="6" id="KW-0862">Zinc</keyword>
<dbReference type="Pfam" id="PF01546">
    <property type="entry name" value="Peptidase_M20"/>
    <property type="match status" value="1"/>
</dbReference>
<dbReference type="PANTHER" id="PTHR43501">
    <property type="entry name" value="CYTOSOL NON-SPECIFIC DIPEPTIDASE"/>
    <property type="match status" value="1"/>
</dbReference>
<dbReference type="SUPFAM" id="SSF53187">
    <property type="entry name" value="Zn-dependent exopeptidases"/>
    <property type="match status" value="1"/>
</dbReference>
<dbReference type="GO" id="GO:0005829">
    <property type="term" value="C:cytosol"/>
    <property type="evidence" value="ECO:0007669"/>
    <property type="project" value="TreeGrafter"/>
</dbReference>
<comment type="cofactor">
    <cofactor evidence="1">
        <name>Co(2+)</name>
        <dbReference type="ChEBI" id="CHEBI:48828"/>
    </cofactor>
</comment>
<dbReference type="Pfam" id="PF07687">
    <property type="entry name" value="M20_dimer"/>
    <property type="match status" value="1"/>
</dbReference>
<evidence type="ECO:0000256" key="7">
    <source>
        <dbReference type="ARBA" id="ARBA00023049"/>
    </source>
</evidence>
<gene>
    <name evidence="10" type="ORF">GMRT_10402</name>
</gene>
<keyword evidence="3" id="KW-0645">Protease</keyword>
<dbReference type="PIRSF" id="PIRSF016599">
    <property type="entry name" value="Xaa-His_dipept"/>
    <property type="match status" value="1"/>
</dbReference>
<feature type="domain" description="Peptidase M20 dimerisation" evidence="9">
    <location>
        <begin position="217"/>
        <end position="305"/>
    </location>
</feature>
<evidence type="ECO:0000259" key="9">
    <source>
        <dbReference type="Pfam" id="PF07687"/>
    </source>
</evidence>
<dbReference type="GO" id="GO:0006508">
    <property type="term" value="P:proteolysis"/>
    <property type="evidence" value="ECO:0007669"/>
    <property type="project" value="UniProtKB-KW"/>
</dbReference>
<dbReference type="PRINTS" id="PR00934">
    <property type="entry name" value="XHISDIPTASE"/>
</dbReference>
<keyword evidence="11" id="KW-1185">Reference proteome</keyword>
<comment type="cofactor">
    <cofactor evidence="2">
        <name>Zn(2+)</name>
        <dbReference type="ChEBI" id="CHEBI:29105"/>
    </cofactor>
</comment>
<keyword evidence="4" id="KW-0479">Metal-binding</keyword>
<dbReference type="GO" id="GO:0046872">
    <property type="term" value="F:metal ion binding"/>
    <property type="evidence" value="ECO:0007669"/>
    <property type="project" value="UniProtKB-KW"/>
</dbReference>
<dbReference type="Proteomes" id="UP000315496">
    <property type="component" value="Chromosome 3"/>
</dbReference>
<evidence type="ECO:0000256" key="5">
    <source>
        <dbReference type="ARBA" id="ARBA00022801"/>
    </source>
</evidence>
<dbReference type="FunFam" id="3.40.630.10:FF:000015">
    <property type="entry name" value="Aminoacyl-histidine dipeptidase PepD"/>
    <property type="match status" value="1"/>
</dbReference>
<evidence type="ECO:0000256" key="2">
    <source>
        <dbReference type="ARBA" id="ARBA00001947"/>
    </source>
</evidence>
<dbReference type="SUPFAM" id="SSF55031">
    <property type="entry name" value="Bacterial exopeptidase dimerisation domain"/>
    <property type="match status" value="1"/>
</dbReference>
<evidence type="ECO:0000313" key="11">
    <source>
        <dbReference type="Proteomes" id="UP000315496"/>
    </source>
</evidence>
<dbReference type="GO" id="GO:0070573">
    <property type="term" value="F:metallodipeptidase activity"/>
    <property type="evidence" value="ECO:0007669"/>
    <property type="project" value="TreeGrafter"/>
</dbReference>
<dbReference type="EMBL" id="VDLU01000003">
    <property type="protein sequence ID" value="TNJ27749.1"/>
    <property type="molecule type" value="Genomic_DNA"/>
</dbReference>